<keyword evidence="12" id="KW-0539">Nucleus</keyword>
<keyword evidence="8" id="KW-0965">Cell junction</keyword>
<evidence type="ECO:0000256" key="1">
    <source>
        <dbReference type="ARBA" id="ARBA00004123"/>
    </source>
</evidence>
<evidence type="ECO:0000256" key="11">
    <source>
        <dbReference type="ARBA" id="ARBA00023136"/>
    </source>
</evidence>
<accession>A0A3N4LW83</accession>
<dbReference type="Pfam" id="PF12632">
    <property type="entry name" value="Vezatin"/>
    <property type="match status" value="1"/>
</dbReference>
<evidence type="ECO:0000256" key="8">
    <source>
        <dbReference type="ARBA" id="ARBA00022949"/>
    </source>
</evidence>
<feature type="compositionally biased region" description="Low complexity" evidence="14">
    <location>
        <begin position="409"/>
        <end position="421"/>
    </location>
</feature>
<evidence type="ECO:0000256" key="2">
    <source>
        <dbReference type="ARBA" id="ARBA00004536"/>
    </source>
</evidence>
<gene>
    <name evidence="17" type="ORF">L211DRAFT_780163</name>
</gene>
<evidence type="ECO:0000256" key="12">
    <source>
        <dbReference type="ARBA" id="ARBA00023242"/>
    </source>
</evidence>
<evidence type="ECO:0000256" key="7">
    <source>
        <dbReference type="ARBA" id="ARBA00022692"/>
    </source>
</evidence>
<dbReference type="GO" id="GO:0005886">
    <property type="term" value="C:plasma membrane"/>
    <property type="evidence" value="ECO:0007669"/>
    <property type="project" value="UniProtKB-SubCell"/>
</dbReference>
<keyword evidence="18" id="KW-1185">Reference proteome</keyword>
<evidence type="ECO:0000256" key="14">
    <source>
        <dbReference type="SAM" id="MobiDB-lite"/>
    </source>
</evidence>
<name>A0A3N4LW83_9PEZI</name>
<dbReference type="GO" id="GO:0098609">
    <property type="term" value="P:cell-cell adhesion"/>
    <property type="evidence" value="ECO:0007669"/>
    <property type="project" value="InterPro"/>
</dbReference>
<dbReference type="STRING" id="1051890.A0A3N4LW83"/>
<dbReference type="GO" id="GO:0017022">
    <property type="term" value="F:myosin binding"/>
    <property type="evidence" value="ECO:0007669"/>
    <property type="project" value="InterPro"/>
</dbReference>
<proteinExistence type="inferred from homology"/>
<feature type="region of interest" description="Disordered" evidence="14">
    <location>
        <begin position="395"/>
        <end position="423"/>
    </location>
</feature>
<dbReference type="OrthoDB" id="21151at2759"/>
<keyword evidence="11 15" id="KW-0472">Membrane</keyword>
<feature type="transmembrane region" description="Helical" evidence="15">
    <location>
        <begin position="149"/>
        <end position="168"/>
    </location>
</feature>
<keyword evidence="7 15" id="KW-0812">Transmembrane</keyword>
<dbReference type="PANTHER" id="PTHR15989">
    <property type="entry name" value="VEZATIN"/>
    <property type="match status" value="1"/>
</dbReference>
<evidence type="ECO:0000313" key="18">
    <source>
        <dbReference type="Proteomes" id="UP000267821"/>
    </source>
</evidence>
<evidence type="ECO:0000256" key="10">
    <source>
        <dbReference type="ARBA" id="ARBA00023054"/>
    </source>
</evidence>
<keyword evidence="10 13" id="KW-0175">Coiled coil</keyword>
<evidence type="ECO:0000256" key="6">
    <source>
        <dbReference type="ARBA" id="ARBA00022475"/>
    </source>
</evidence>
<evidence type="ECO:0000259" key="16">
    <source>
        <dbReference type="Pfam" id="PF12632"/>
    </source>
</evidence>
<comment type="subcellular location">
    <subcellularLocation>
        <location evidence="2">Cell junction</location>
        <location evidence="2">Adherens junction</location>
    </subcellularLocation>
    <subcellularLocation>
        <location evidence="3">Cell membrane</location>
        <topology evidence="3">Multi-pass membrane protein</topology>
    </subcellularLocation>
    <subcellularLocation>
        <location evidence="1">Nucleus</location>
    </subcellularLocation>
</comment>
<feature type="transmembrane region" description="Helical" evidence="15">
    <location>
        <begin position="183"/>
        <end position="201"/>
    </location>
</feature>
<protein>
    <recommendedName>
        <fullName evidence="5">Vezatin</fullName>
    </recommendedName>
</protein>
<dbReference type="InterPro" id="IPR026858">
    <property type="entry name" value="Vezatin"/>
</dbReference>
<feature type="coiled-coil region" evidence="13">
    <location>
        <begin position="433"/>
        <end position="460"/>
    </location>
</feature>
<dbReference type="GO" id="GO:0005634">
    <property type="term" value="C:nucleus"/>
    <property type="evidence" value="ECO:0007669"/>
    <property type="project" value="UniProtKB-SubCell"/>
</dbReference>
<evidence type="ECO:0000256" key="3">
    <source>
        <dbReference type="ARBA" id="ARBA00004651"/>
    </source>
</evidence>
<feature type="coiled-coil region" evidence="13">
    <location>
        <begin position="551"/>
        <end position="620"/>
    </location>
</feature>
<feature type="compositionally biased region" description="Polar residues" evidence="14">
    <location>
        <begin position="509"/>
        <end position="518"/>
    </location>
</feature>
<dbReference type="InParanoid" id="A0A3N4LW83"/>
<comment type="similarity">
    <text evidence="4">Belongs to the vezatin family.</text>
</comment>
<dbReference type="PANTHER" id="PTHR15989:SF5">
    <property type="entry name" value="VEZATIN"/>
    <property type="match status" value="1"/>
</dbReference>
<evidence type="ECO:0000256" key="5">
    <source>
        <dbReference type="ARBA" id="ARBA00018125"/>
    </source>
</evidence>
<evidence type="ECO:0000256" key="15">
    <source>
        <dbReference type="SAM" id="Phobius"/>
    </source>
</evidence>
<dbReference type="InterPro" id="IPR026859">
    <property type="entry name" value="Myosin-bd"/>
</dbReference>
<keyword evidence="6" id="KW-1003">Cell membrane</keyword>
<dbReference type="EMBL" id="ML121532">
    <property type="protein sequence ID" value="RPB27166.1"/>
    <property type="molecule type" value="Genomic_DNA"/>
</dbReference>
<reference evidence="17 18" key="1">
    <citation type="journal article" date="2018" name="Nat. Ecol. Evol.">
        <title>Pezizomycetes genomes reveal the molecular basis of ectomycorrhizal truffle lifestyle.</title>
        <authorList>
            <person name="Murat C."/>
            <person name="Payen T."/>
            <person name="Noel B."/>
            <person name="Kuo A."/>
            <person name="Morin E."/>
            <person name="Chen J."/>
            <person name="Kohler A."/>
            <person name="Krizsan K."/>
            <person name="Balestrini R."/>
            <person name="Da Silva C."/>
            <person name="Montanini B."/>
            <person name="Hainaut M."/>
            <person name="Levati E."/>
            <person name="Barry K.W."/>
            <person name="Belfiori B."/>
            <person name="Cichocki N."/>
            <person name="Clum A."/>
            <person name="Dockter R.B."/>
            <person name="Fauchery L."/>
            <person name="Guy J."/>
            <person name="Iotti M."/>
            <person name="Le Tacon F."/>
            <person name="Lindquist E.A."/>
            <person name="Lipzen A."/>
            <person name="Malagnac F."/>
            <person name="Mello A."/>
            <person name="Molinier V."/>
            <person name="Miyauchi S."/>
            <person name="Poulain J."/>
            <person name="Riccioni C."/>
            <person name="Rubini A."/>
            <person name="Sitrit Y."/>
            <person name="Splivallo R."/>
            <person name="Traeger S."/>
            <person name="Wang M."/>
            <person name="Zifcakova L."/>
            <person name="Wipf D."/>
            <person name="Zambonelli A."/>
            <person name="Paolocci F."/>
            <person name="Nowrousian M."/>
            <person name="Ottonello S."/>
            <person name="Baldrian P."/>
            <person name="Spatafora J.W."/>
            <person name="Henrissat B."/>
            <person name="Nagy L.G."/>
            <person name="Aury J.M."/>
            <person name="Wincker P."/>
            <person name="Grigoriev I.V."/>
            <person name="Bonfante P."/>
            <person name="Martin F.M."/>
        </authorList>
    </citation>
    <scope>NUCLEOTIDE SEQUENCE [LARGE SCALE GENOMIC DNA]</scope>
    <source>
        <strain evidence="17 18">ATCC MYA-4762</strain>
    </source>
</reference>
<evidence type="ECO:0000256" key="13">
    <source>
        <dbReference type="SAM" id="Coils"/>
    </source>
</evidence>
<dbReference type="Proteomes" id="UP000267821">
    <property type="component" value="Unassembled WGS sequence"/>
</dbReference>
<keyword evidence="9 15" id="KW-1133">Transmembrane helix</keyword>
<evidence type="ECO:0000256" key="4">
    <source>
        <dbReference type="ARBA" id="ARBA00007245"/>
    </source>
</evidence>
<organism evidence="17 18">
    <name type="scientific">Terfezia boudieri ATCC MYA-4762</name>
    <dbReference type="NCBI Taxonomy" id="1051890"/>
    <lineage>
        <taxon>Eukaryota</taxon>
        <taxon>Fungi</taxon>
        <taxon>Dikarya</taxon>
        <taxon>Ascomycota</taxon>
        <taxon>Pezizomycotina</taxon>
        <taxon>Pezizomycetes</taxon>
        <taxon>Pezizales</taxon>
        <taxon>Pezizaceae</taxon>
        <taxon>Terfezia</taxon>
    </lineage>
</organism>
<evidence type="ECO:0000256" key="9">
    <source>
        <dbReference type="ARBA" id="ARBA00022989"/>
    </source>
</evidence>
<evidence type="ECO:0000313" key="17">
    <source>
        <dbReference type="EMBL" id="RPB27166.1"/>
    </source>
</evidence>
<feature type="domain" description="Myosin-binding" evidence="16">
    <location>
        <begin position="166"/>
        <end position="447"/>
    </location>
</feature>
<dbReference type="AlphaFoldDB" id="A0A3N4LW83"/>
<sequence>METIIFRDSPLAEYLEGNGEGDNSWGVEPSTFVEPTEPNHSFAPSSLSLNPRLASRSLKSLHLHGPGWRRRNYFYELFSKFADARLSRNENARFLDRFRYIIVASQLLGEHINVSHYNRRSGDLLPPPLTDDDSDSTAFFGPRFAKARYWAGNGLCMGIVTVILGWVLKWGDQKKGHISQGRAGLGLLGVLIVGIFLFTNARRRWLRTLRGRSIELATRFVENSQAYDILASNAVTFIQEVEIVSRGYRLSTPLPPISRLDHDSHMRRCARLRRSVMMSLNLAMTPYSQAFHALREMTLENDLEKYYDIYDIRNEDIEQITSGIREAEFDDMESLKALKALLHRLHTTRKVFLCCLLALDANGGYEDFATWRNVVEQLKSLSTFIGEIGETLQRHSEEESRFNVPPTPSTTRPTTSSAISPTRERWRGQLRKLNSLSQALRGLQAKMQILREESDKTLQDESIDLIEFGPDLLAHYDSIGSDLNALMNEWRNGRALLVTSIDKQGGDSSGSNRNSLMSPLSPIGWGQSLDGDTPRNSWGVLSSTGEGAEAVARLREKMDELSEEGEGEVDDDWKTEMIFEGTAEPKGASAKSNLTREERIRKVQEERVRLMEERKKKEETGNLVKELQSVLGSRPLVLQRRMPVRSSSPL</sequence>
<feature type="region of interest" description="Disordered" evidence="14">
    <location>
        <begin position="504"/>
        <end position="532"/>
    </location>
</feature>